<dbReference type="RefSeq" id="WP_202857955.1">
    <property type="nucleotide sequence ID" value="NZ_JAEUGD010000064.1"/>
</dbReference>
<gene>
    <name evidence="1" type="ORF">JMN32_19030</name>
</gene>
<protein>
    <submittedName>
        <fullName evidence="1">Uncharacterized protein</fullName>
    </submittedName>
</protein>
<comment type="caution">
    <text evidence="1">The sequence shown here is derived from an EMBL/GenBank/DDBJ whole genome shotgun (WGS) entry which is preliminary data.</text>
</comment>
<evidence type="ECO:0000313" key="1">
    <source>
        <dbReference type="EMBL" id="MBL6448415.1"/>
    </source>
</evidence>
<proteinExistence type="predicted"/>
<sequence>MALEYTLHFKTQESAKVQIENILEVLEWHYKQEVVSEKCILFSFVNSPGFTIYFMESFNRHLTINDSEYDFDSSMTFRISKESSPSIYKKNLIKFALSFIKRSNYFSVLLFNGEQVILVNDDKGLVVNNNGFWFGDLIDELEGFTYIQKSFDLL</sequence>
<accession>A0A937KFL8</accession>
<dbReference type="AlphaFoldDB" id="A0A937KFL8"/>
<organism evidence="1 2">
    <name type="scientific">Fulvivirga marina</name>
    <dbReference type="NCBI Taxonomy" id="2494733"/>
    <lineage>
        <taxon>Bacteria</taxon>
        <taxon>Pseudomonadati</taxon>
        <taxon>Bacteroidota</taxon>
        <taxon>Cytophagia</taxon>
        <taxon>Cytophagales</taxon>
        <taxon>Fulvivirgaceae</taxon>
        <taxon>Fulvivirga</taxon>
    </lineage>
</organism>
<dbReference type="NCBIfam" id="NF040657">
    <property type="entry name" value="immun_SitI3"/>
    <property type="match status" value="1"/>
</dbReference>
<reference evidence="1" key="1">
    <citation type="submission" date="2021-01" db="EMBL/GenBank/DDBJ databases">
        <title>Fulvivirga kasyanovii gen. nov., sp nov., a novel member of the phylum Bacteroidetes isolated from seawater in a mussel farm.</title>
        <authorList>
            <person name="Zhao L.-H."/>
            <person name="Wang Z.-J."/>
        </authorList>
    </citation>
    <scope>NUCLEOTIDE SEQUENCE</scope>
    <source>
        <strain evidence="1">29W222</strain>
    </source>
</reference>
<dbReference type="InterPro" id="IPR049799">
    <property type="entry name" value="SitI3-like"/>
</dbReference>
<evidence type="ECO:0000313" key="2">
    <source>
        <dbReference type="Proteomes" id="UP000614216"/>
    </source>
</evidence>
<dbReference type="Proteomes" id="UP000614216">
    <property type="component" value="Unassembled WGS sequence"/>
</dbReference>
<name>A0A937KFL8_9BACT</name>
<dbReference type="EMBL" id="JAEUGD010000064">
    <property type="protein sequence ID" value="MBL6448415.1"/>
    <property type="molecule type" value="Genomic_DNA"/>
</dbReference>
<keyword evidence="2" id="KW-1185">Reference proteome</keyword>